<dbReference type="Pfam" id="PF18765">
    <property type="entry name" value="Polbeta"/>
    <property type="match status" value="1"/>
</dbReference>
<dbReference type="AlphaFoldDB" id="A0AAU8LQT4"/>
<dbReference type="CDD" id="cd05403">
    <property type="entry name" value="NT_KNTase_like"/>
    <property type="match status" value="1"/>
</dbReference>
<proteinExistence type="predicted"/>
<dbReference type="SUPFAM" id="SSF81301">
    <property type="entry name" value="Nucleotidyltransferase"/>
    <property type="match status" value="1"/>
</dbReference>
<accession>A0AAU8LQT4</accession>
<organism evidence="2">
    <name type="scientific">Candidatus Electrothrix aestuarii</name>
    <dbReference type="NCBI Taxonomy" id="3062594"/>
    <lineage>
        <taxon>Bacteria</taxon>
        <taxon>Pseudomonadati</taxon>
        <taxon>Thermodesulfobacteriota</taxon>
        <taxon>Desulfobulbia</taxon>
        <taxon>Desulfobulbales</taxon>
        <taxon>Desulfobulbaceae</taxon>
        <taxon>Candidatus Electrothrix</taxon>
    </lineage>
</organism>
<evidence type="ECO:0000259" key="1">
    <source>
        <dbReference type="Pfam" id="PF18765"/>
    </source>
</evidence>
<dbReference type="InterPro" id="IPR043519">
    <property type="entry name" value="NT_sf"/>
</dbReference>
<keyword evidence="2" id="KW-0548">Nucleotidyltransferase</keyword>
<dbReference type="InterPro" id="IPR041633">
    <property type="entry name" value="Polbeta"/>
</dbReference>
<name>A0AAU8LQT4_9BACT</name>
<evidence type="ECO:0000313" key="2">
    <source>
        <dbReference type="EMBL" id="XCN71377.1"/>
    </source>
</evidence>
<keyword evidence="2" id="KW-0808">Transferase</keyword>
<reference evidence="2" key="1">
    <citation type="journal article" date="2024" name="Syst. Appl. Microbiol.">
        <title>First single-strain enrichments of Electrothrix cable bacteria, description of E. aestuarii sp. nov. and E. rattekaaiensis sp. nov., and proposal of a cable bacteria taxonomy following the rules of the SeqCode.</title>
        <authorList>
            <person name="Plum-Jensen L.E."/>
            <person name="Schramm A."/>
            <person name="Marshall I.P.G."/>
        </authorList>
    </citation>
    <scope>NUCLEOTIDE SEQUENCE</scope>
    <source>
        <strain evidence="2">Rat1</strain>
    </source>
</reference>
<reference evidence="2" key="2">
    <citation type="submission" date="2024-06" db="EMBL/GenBank/DDBJ databases">
        <authorList>
            <person name="Plum-Jensen L.E."/>
            <person name="Schramm A."/>
            <person name="Marshall I.P.G."/>
        </authorList>
    </citation>
    <scope>NUCLEOTIDE SEQUENCE</scope>
    <source>
        <strain evidence="2">Rat1</strain>
    </source>
</reference>
<dbReference type="PANTHER" id="PTHR43449:SF1">
    <property type="entry name" value="POLYMERASE BETA NUCLEOTIDYLTRANSFERASE DOMAIN-CONTAINING PROTEIN"/>
    <property type="match status" value="1"/>
</dbReference>
<feature type="domain" description="Polymerase beta nucleotidyltransferase" evidence="1">
    <location>
        <begin position="14"/>
        <end position="100"/>
    </location>
</feature>
<dbReference type="EMBL" id="CP159373">
    <property type="protein sequence ID" value="XCN71377.1"/>
    <property type="molecule type" value="Genomic_DNA"/>
</dbReference>
<dbReference type="Gene3D" id="3.30.460.10">
    <property type="entry name" value="Beta Polymerase, domain 2"/>
    <property type="match status" value="1"/>
</dbReference>
<protein>
    <submittedName>
        <fullName evidence="2">Nucleotidyltransferase domain-containing protein</fullName>
        <ecNumber evidence="2">2.7.7.-</ecNumber>
    </submittedName>
</protein>
<dbReference type="KEGG" id="eaj:Q3M24_13765"/>
<sequence length="102" mass="12090">MDKEEVIRKLVQYKRLLSQYMSFDKMMLFGSYARGTQREDSDVDVAIIVDEMQGDYFSTRPLLWRIRREVDDRIEPVLLETKHDQGGFLKEIMKNGILIQDS</sequence>
<dbReference type="EC" id="2.7.7.-" evidence="2"/>
<dbReference type="PANTHER" id="PTHR43449">
    <property type="entry name" value="NUCLEOTIDYLTRANSFERASE"/>
    <property type="match status" value="1"/>
</dbReference>
<dbReference type="GO" id="GO:0016779">
    <property type="term" value="F:nucleotidyltransferase activity"/>
    <property type="evidence" value="ECO:0007669"/>
    <property type="project" value="UniProtKB-KW"/>
</dbReference>
<gene>
    <name evidence="2" type="ORF">Q3M24_13765</name>
</gene>